<dbReference type="GO" id="GO:0004864">
    <property type="term" value="F:protein phosphatase inhibitor activity"/>
    <property type="evidence" value="ECO:0007669"/>
    <property type="project" value="InterPro"/>
</dbReference>
<keyword evidence="3" id="KW-1185">Reference proteome</keyword>
<feature type="region of interest" description="Disordered" evidence="1">
    <location>
        <begin position="43"/>
        <end position="135"/>
    </location>
</feature>
<protein>
    <recommendedName>
        <fullName evidence="4">Protein phosphatase 1 regulatory subunit 17</fullName>
    </recommendedName>
</protein>
<accession>A0AAD1W449</accession>
<reference evidence="2" key="1">
    <citation type="submission" date="2022-03" db="EMBL/GenBank/DDBJ databases">
        <authorList>
            <person name="Alioto T."/>
            <person name="Alioto T."/>
            <person name="Gomez Garrido J."/>
        </authorList>
    </citation>
    <scope>NUCLEOTIDE SEQUENCE</scope>
</reference>
<dbReference type="InterPro" id="IPR033242">
    <property type="entry name" value="PPP1R17"/>
</dbReference>
<dbReference type="PANTHER" id="PTHR15387:SF0">
    <property type="entry name" value="PROTEIN PHOSPHATASE 1 REGULATORY SUBUNIT 17"/>
    <property type="match status" value="1"/>
</dbReference>
<dbReference type="PANTHER" id="PTHR15387">
    <property type="entry name" value="PROTEIN PHOSPHATASE 1 REGULATORY SUBUNIT 17"/>
    <property type="match status" value="1"/>
</dbReference>
<evidence type="ECO:0000313" key="3">
    <source>
        <dbReference type="Proteomes" id="UP001295444"/>
    </source>
</evidence>
<feature type="compositionally biased region" description="Basic and acidic residues" evidence="1">
    <location>
        <begin position="43"/>
        <end position="68"/>
    </location>
</feature>
<dbReference type="Proteomes" id="UP001295444">
    <property type="component" value="Chromosome 04"/>
</dbReference>
<sequence>MSTELVSPLDISEDRLDKREKRCNLLDNLSEQLIRSCDIQMKSRQEKTIQTSHNKELEQTQPRRKDTPALHMVPFVPDFSGRLFKSYDANERQKKSNTMPSAHNKEHELRKPRRKDTPALYISPPQAGKKMAKQLRCDDRTKCMKGEGKSIIQEDEEKDG</sequence>
<proteinExistence type="predicted"/>
<dbReference type="AlphaFoldDB" id="A0AAD1W449"/>
<evidence type="ECO:0000256" key="1">
    <source>
        <dbReference type="SAM" id="MobiDB-lite"/>
    </source>
</evidence>
<gene>
    <name evidence="2" type="ORF">PECUL_23A010032</name>
</gene>
<name>A0AAD1W449_PELCU</name>
<evidence type="ECO:0008006" key="4">
    <source>
        <dbReference type="Google" id="ProtNLM"/>
    </source>
</evidence>
<evidence type="ECO:0000313" key="2">
    <source>
        <dbReference type="EMBL" id="CAH2283324.1"/>
    </source>
</evidence>
<organism evidence="2 3">
    <name type="scientific">Pelobates cultripes</name>
    <name type="common">Western spadefoot toad</name>
    <dbReference type="NCBI Taxonomy" id="61616"/>
    <lineage>
        <taxon>Eukaryota</taxon>
        <taxon>Metazoa</taxon>
        <taxon>Chordata</taxon>
        <taxon>Craniata</taxon>
        <taxon>Vertebrata</taxon>
        <taxon>Euteleostomi</taxon>
        <taxon>Amphibia</taxon>
        <taxon>Batrachia</taxon>
        <taxon>Anura</taxon>
        <taxon>Pelobatoidea</taxon>
        <taxon>Pelobatidae</taxon>
        <taxon>Pelobates</taxon>
    </lineage>
</organism>
<dbReference type="EMBL" id="OW240915">
    <property type="protein sequence ID" value="CAH2283324.1"/>
    <property type="molecule type" value="Genomic_DNA"/>
</dbReference>